<evidence type="ECO:0000256" key="2">
    <source>
        <dbReference type="ARBA" id="ARBA00022676"/>
    </source>
</evidence>
<dbReference type="Pfam" id="PF13641">
    <property type="entry name" value="Glyco_tranf_2_3"/>
    <property type="match status" value="1"/>
</dbReference>
<evidence type="ECO:0000313" key="9">
    <source>
        <dbReference type="Proteomes" id="UP000285875"/>
    </source>
</evidence>
<protein>
    <submittedName>
        <fullName evidence="8">Glycosyl transferase family 2</fullName>
    </submittedName>
</protein>
<evidence type="ECO:0000256" key="6">
    <source>
        <dbReference type="ARBA" id="ARBA00023136"/>
    </source>
</evidence>
<dbReference type="KEGG" id="aji:C0Z10_06045"/>
<dbReference type="GO" id="GO:0016758">
    <property type="term" value="F:hexosyltransferase activity"/>
    <property type="evidence" value="ECO:0007669"/>
    <property type="project" value="TreeGrafter"/>
</dbReference>
<keyword evidence="2" id="KW-0328">Glycosyltransferase</keyword>
<keyword evidence="6" id="KW-0472">Membrane</keyword>
<dbReference type="PANTHER" id="PTHR43867">
    <property type="entry name" value="CELLULOSE SYNTHASE CATALYTIC SUBUNIT A [UDP-FORMING]"/>
    <property type="match status" value="1"/>
</dbReference>
<evidence type="ECO:0000256" key="1">
    <source>
        <dbReference type="ARBA" id="ARBA00004141"/>
    </source>
</evidence>
<dbReference type="Gene3D" id="3.90.550.10">
    <property type="entry name" value="Spore Coat Polysaccharide Biosynthesis Protein SpsA, Chain A"/>
    <property type="match status" value="1"/>
</dbReference>
<dbReference type="EMBL" id="CP025570">
    <property type="protein sequence ID" value="AZZ39379.1"/>
    <property type="molecule type" value="Genomic_DNA"/>
</dbReference>
<sequence>MTTEFDMAVGEDTADALASDRERNHDMYSPVMQLVTLVATGGILAYAGFLLNPSNRGDVLPYSIVIIAETVLIFHALMAMWIIISGMRGTRPFSYHFARQHMFDPVVIETTCAEPEDPSQWPIMFSGRQADVDILITVYGEPVPVIERTVQAALEVRGLHSTYILDDGDSDEVRDLASRLGCHYIRRLTHTGAKAGNVNNALTVAKSEFFIILDADFVPRANLIEETLPFMVDDRVAFVQTPQTYGNMHNVLSRGAGYMQTMFYRYIQTGRNQFNAAFCVGTNVMFRRSAVLEIGGMYTGSKSEDVWTSLMLHENGWRSVYTPITVAIGDAPETIEAYSKQQLRWATGGFEILFTHNLFSPRHRLTSSQRLMYFVTATFYLLGITPGLLMTVPLLEIFFDLHPMNLSVTWWQWLLFYGGFYIMQIVLASVVLGRFRWEVMVLSVCSFPIYAKALFNALVGIDQAWSVTGATRRRRGAAFNYMIPQVLIFVAVVLALATSIWRDVRLGFLNIATVWLTVNCIALIAFLWIGVQESIRAGRSVAPAAAGARVDQPAPRRGVTFVPVLDRSQIEDARDSIGTVASTGDPSSIEWPDTPAVAQPMARGKRAPRSSRLPRRGETP</sequence>
<evidence type="ECO:0000313" key="8">
    <source>
        <dbReference type="EMBL" id="AZZ39379.1"/>
    </source>
</evidence>
<evidence type="ECO:0000256" key="7">
    <source>
        <dbReference type="SAM" id="MobiDB-lite"/>
    </source>
</evidence>
<dbReference type="GO" id="GO:0005886">
    <property type="term" value="C:plasma membrane"/>
    <property type="evidence" value="ECO:0007669"/>
    <property type="project" value="TreeGrafter"/>
</dbReference>
<reference evidence="9" key="1">
    <citation type="submission" date="2017-12" db="EMBL/GenBank/DDBJ databases">
        <title>Whole genome sequencing of Acidipropionibacterium jensenii strains JS279 and JS280.</title>
        <authorList>
            <person name="Deptula P."/>
            <person name="Laine P."/>
            <person name="Smolander O.-P."/>
            <person name="Paulin L."/>
            <person name="Auvinen P."/>
            <person name="Varmanen P."/>
        </authorList>
    </citation>
    <scope>NUCLEOTIDE SEQUENCE [LARGE SCALE GENOMIC DNA]</scope>
    <source>
        <strain evidence="9">JS280</strain>
    </source>
</reference>
<organism evidence="8 9">
    <name type="scientific">Acidipropionibacterium jensenii</name>
    <dbReference type="NCBI Taxonomy" id="1749"/>
    <lineage>
        <taxon>Bacteria</taxon>
        <taxon>Bacillati</taxon>
        <taxon>Actinomycetota</taxon>
        <taxon>Actinomycetes</taxon>
        <taxon>Propionibacteriales</taxon>
        <taxon>Propionibacteriaceae</taxon>
        <taxon>Acidipropionibacterium</taxon>
    </lineage>
</organism>
<accession>A0A3T0RZ71</accession>
<dbReference type="CDD" id="cd06421">
    <property type="entry name" value="CESA_CelA_like"/>
    <property type="match status" value="1"/>
</dbReference>
<dbReference type="InterPro" id="IPR050321">
    <property type="entry name" value="Glycosyltr_2/OpgH_subfam"/>
</dbReference>
<keyword evidence="3 8" id="KW-0808">Transferase</keyword>
<feature type="compositionally biased region" description="Basic residues" evidence="7">
    <location>
        <begin position="603"/>
        <end position="614"/>
    </location>
</feature>
<proteinExistence type="predicted"/>
<evidence type="ECO:0000256" key="5">
    <source>
        <dbReference type="ARBA" id="ARBA00022989"/>
    </source>
</evidence>
<dbReference type="AlphaFoldDB" id="A0A3T0RZ71"/>
<gene>
    <name evidence="8" type="ORF">C0Z10_06045</name>
</gene>
<evidence type="ECO:0000256" key="4">
    <source>
        <dbReference type="ARBA" id="ARBA00022692"/>
    </source>
</evidence>
<dbReference type="SUPFAM" id="SSF53448">
    <property type="entry name" value="Nucleotide-diphospho-sugar transferases"/>
    <property type="match status" value="1"/>
</dbReference>
<name>A0A3T0RZ71_9ACTN</name>
<dbReference type="Proteomes" id="UP000285875">
    <property type="component" value="Chromosome"/>
</dbReference>
<dbReference type="RefSeq" id="WP_097798778.1">
    <property type="nucleotide sequence ID" value="NZ_CP025570.1"/>
</dbReference>
<keyword evidence="4" id="KW-0812">Transmembrane</keyword>
<feature type="region of interest" description="Disordered" evidence="7">
    <location>
        <begin position="578"/>
        <end position="620"/>
    </location>
</feature>
<comment type="subcellular location">
    <subcellularLocation>
        <location evidence="1">Membrane</location>
        <topology evidence="1">Multi-pass membrane protein</topology>
    </subcellularLocation>
</comment>
<evidence type="ECO:0000256" key="3">
    <source>
        <dbReference type="ARBA" id="ARBA00022679"/>
    </source>
</evidence>
<keyword evidence="5" id="KW-1133">Transmembrane helix</keyword>
<dbReference type="InterPro" id="IPR029044">
    <property type="entry name" value="Nucleotide-diphossugar_trans"/>
</dbReference>
<dbReference type="PANTHER" id="PTHR43867:SF2">
    <property type="entry name" value="CELLULOSE SYNTHASE CATALYTIC SUBUNIT A [UDP-FORMING]"/>
    <property type="match status" value="1"/>
</dbReference>